<reference evidence="2" key="1">
    <citation type="journal article" date="2019" name="Int. J. Syst. Evol. Microbiol.">
        <title>The Global Catalogue of Microorganisms (GCM) 10K type strain sequencing project: providing services to taxonomists for standard genome sequencing and annotation.</title>
        <authorList>
            <consortium name="The Broad Institute Genomics Platform"/>
            <consortium name="The Broad Institute Genome Sequencing Center for Infectious Disease"/>
            <person name="Wu L."/>
            <person name="Ma J."/>
        </authorList>
    </citation>
    <scope>NUCLEOTIDE SEQUENCE [LARGE SCALE GENOMIC DNA]</scope>
    <source>
        <strain evidence="2">CGMCC 1.15772</strain>
    </source>
</reference>
<dbReference type="InterPro" id="IPR029058">
    <property type="entry name" value="AB_hydrolase_fold"/>
</dbReference>
<keyword evidence="1" id="KW-0378">Hydrolase</keyword>
<evidence type="ECO:0000313" key="1">
    <source>
        <dbReference type="EMBL" id="MFC6591321.1"/>
    </source>
</evidence>
<evidence type="ECO:0000313" key="2">
    <source>
        <dbReference type="Proteomes" id="UP001596297"/>
    </source>
</evidence>
<gene>
    <name evidence="1" type="ORF">ACFP81_04350</name>
</gene>
<dbReference type="InterPro" id="IPR010662">
    <property type="entry name" value="RBBP9/YdeN"/>
</dbReference>
<dbReference type="SUPFAM" id="SSF53474">
    <property type="entry name" value="alpha/beta-Hydrolases"/>
    <property type="match status" value="1"/>
</dbReference>
<dbReference type="EMBL" id="JBHSWD010000001">
    <property type="protein sequence ID" value="MFC6591321.1"/>
    <property type="molecule type" value="Genomic_DNA"/>
</dbReference>
<dbReference type="Pfam" id="PF06821">
    <property type="entry name" value="Ser_hydrolase"/>
    <property type="match status" value="1"/>
</dbReference>
<name>A0ABW1YBG3_9DEIO</name>
<keyword evidence="2" id="KW-1185">Reference proteome</keyword>
<accession>A0ABW1YBG3</accession>
<dbReference type="GO" id="GO:0016787">
    <property type="term" value="F:hydrolase activity"/>
    <property type="evidence" value="ECO:0007669"/>
    <property type="project" value="UniProtKB-KW"/>
</dbReference>
<dbReference type="Gene3D" id="3.40.50.1820">
    <property type="entry name" value="alpha/beta hydrolase"/>
    <property type="match status" value="1"/>
</dbReference>
<proteinExistence type="predicted"/>
<organism evidence="1 2">
    <name type="scientific">Deinococcus lacus</name>
    <dbReference type="NCBI Taxonomy" id="392561"/>
    <lineage>
        <taxon>Bacteria</taxon>
        <taxon>Thermotogati</taxon>
        <taxon>Deinococcota</taxon>
        <taxon>Deinococci</taxon>
        <taxon>Deinococcales</taxon>
        <taxon>Deinococcaceae</taxon>
        <taxon>Deinococcus</taxon>
    </lineage>
</organism>
<dbReference type="RefSeq" id="WP_380082322.1">
    <property type="nucleotide sequence ID" value="NZ_JBHSWD010000001.1"/>
</dbReference>
<protein>
    <submittedName>
        <fullName evidence="1">RBBP9/YdeN family alpha/beta hydrolase</fullName>
    </submittedName>
</protein>
<comment type="caution">
    <text evidence="1">The sequence shown here is derived from an EMBL/GenBank/DDBJ whole genome shotgun (WGS) entry which is preliminary data.</text>
</comment>
<dbReference type="Proteomes" id="UP001596297">
    <property type="component" value="Unassembled WGS sequence"/>
</dbReference>
<sequence length="186" mass="19914">MPAPLTYVIIPGYGDSGPGHWQSLWEPELSSVRVRQDDPEEPWPLPWAARLEEVIAATPGPLVLVAHSCGVSTVLTWAGEYPVPERVRGAFLVAPPDAEAAHMPQLYPKVCRMAPVPLARLPFPALVVSSQDDPVVSPERARAFAAAWGAELAWAGHGHLNTASGHGEWPEGRALLADFVAGLSNP</sequence>